<dbReference type="RefSeq" id="WP_154363126.1">
    <property type="nucleotide sequence ID" value="NZ_WKJH01000001.1"/>
</dbReference>
<evidence type="ECO:0000313" key="4">
    <source>
        <dbReference type="Proteomes" id="UP000443153"/>
    </source>
</evidence>
<accession>A0A6I2MI79</accession>
<dbReference type="Pfam" id="PF09990">
    <property type="entry name" value="DUF2231"/>
    <property type="match status" value="1"/>
</dbReference>
<evidence type="ECO:0000256" key="1">
    <source>
        <dbReference type="SAM" id="Phobius"/>
    </source>
</evidence>
<dbReference type="EMBL" id="WKJH01000001">
    <property type="protein sequence ID" value="MRX62872.1"/>
    <property type="molecule type" value="Genomic_DNA"/>
</dbReference>
<gene>
    <name evidence="3" type="ORF">GJ691_01710</name>
</gene>
<proteinExistence type="predicted"/>
<comment type="caution">
    <text evidence="3">The sequence shown here is derived from an EMBL/GenBank/DDBJ whole genome shotgun (WGS) entry which is preliminary data.</text>
</comment>
<feature type="transmembrane region" description="Helical" evidence="1">
    <location>
        <begin position="111"/>
        <end position="129"/>
    </location>
</feature>
<evidence type="ECO:0000259" key="2">
    <source>
        <dbReference type="Pfam" id="PF09990"/>
    </source>
</evidence>
<dbReference type="AlphaFoldDB" id="A0A6I2MI79"/>
<feature type="transmembrane region" description="Helical" evidence="1">
    <location>
        <begin position="81"/>
        <end position="99"/>
    </location>
</feature>
<feature type="transmembrane region" description="Helical" evidence="1">
    <location>
        <begin position="6"/>
        <end position="28"/>
    </location>
</feature>
<feature type="transmembrane region" description="Helical" evidence="1">
    <location>
        <begin position="40"/>
        <end position="61"/>
    </location>
</feature>
<protein>
    <submittedName>
        <fullName evidence="3">DUF2231 domain-containing protein</fullName>
    </submittedName>
</protein>
<keyword evidence="1" id="KW-0812">Transmembrane</keyword>
<organism evidence="3 4">
    <name type="scientific">Maribacter luteus</name>
    <dbReference type="NCBI Taxonomy" id="2594478"/>
    <lineage>
        <taxon>Bacteria</taxon>
        <taxon>Pseudomonadati</taxon>
        <taxon>Bacteroidota</taxon>
        <taxon>Flavobacteriia</taxon>
        <taxon>Flavobacteriales</taxon>
        <taxon>Flavobacteriaceae</taxon>
        <taxon>Maribacter</taxon>
    </lineage>
</organism>
<feature type="domain" description="DUF2231" evidence="2">
    <location>
        <begin position="7"/>
        <end position="142"/>
    </location>
</feature>
<sequence>MLTAPHIHAMVIHFPIALILIGFLSEIIALISKKHFFKNVAFYLLLLGALGAIVAYVSGSYAGDGMIDGILQKPMELHEEAANLTLWLAIITALFRVLLYYFKYESTWSKWVGIVLFAALVGSVVRTGYLGGQLVFQHGAGIELALPDFGNQPTD</sequence>
<name>A0A6I2MI79_9FLAO</name>
<keyword evidence="1" id="KW-1133">Transmembrane helix</keyword>
<reference evidence="3 4" key="1">
    <citation type="submission" date="2019-11" db="EMBL/GenBank/DDBJ databases">
        <title>Maribacter lutea sp. nov., a marine bacterium isolated from intertidal sand.</title>
        <authorList>
            <person name="Liu A."/>
        </authorList>
    </citation>
    <scope>NUCLEOTIDE SEQUENCE [LARGE SCALE GENOMIC DNA]</scope>
    <source>
        <strain evidence="3 4">RZ05</strain>
    </source>
</reference>
<dbReference type="InterPro" id="IPR019251">
    <property type="entry name" value="DUF2231_TM"/>
</dbReference>
<keyword evidence="4" id="KW-1185">Reference proteome</keyword>
<evidence type="ECO:0000313" key="3">
    <source>
        <dbReference type="EMBL" id="MRX62872.1"/>
    </source>
</evidence>
<keyword evidence="1" id="KW-0472">Membrane</keyword>
<dbReference type="Proteomes" id="UP000443153">
    <property type="component" value="Unassembled WGS sequence"/>
</dbReference>
<dbReference type="OrthoDB" id="1260474at2"/>